<dbReference type="EMBL" id="BMMX01000012">
    <property type="protein sequence ID" value="GGK94559.1"/>
    <property type="molecule type" value="Genomic_DNA"/>
</dbReference>
<dbReference type="AlphaFoldDB" id="A0A8J3FNV5"/>
<feature type="signal peptide" evidence="1">
    <location>
        <begin position="1"/>
        <end position="30"/>
    </location>
</feature>
<accession>A0A8J3FNV5</accession>
<comment type="caution">
    <text evidence="2">The sequence shown here is derived from an EMBL/GenBank/DDBJ whole genome shotgun (WGS) entry which is preliminary data.</text>
</comment>
<organism evidence="2 3">
    <name type="scientific">Mangrovihabitans endophyticus</name>
    <dbReference type="NCBI Taxonomy" id="1751298"/>
    <lineage>
        <taxon>Bacteria</taxon>
        <taxon>Bacillati</taxon>
        <taxon>Actinomycetota</taxon>
        <taxon>Actinomycetes</taxon>
        <taxon>Micromonosporales</taxon>
        <taxon>Micromonosporaceae</taxon>
        <taxon>Mangrovihabitans</taxon>
    </lineage>
</organism>
<protein>
    <submittedName>
        <fullName evidence="2">Uncharacterized protein</fullName>
    </submittedName>
</protein>
<keyword evidence="1" id="KW-0732">Signal</keyword>
<gene>
    <name evidence="2" type="ORF">GCM10012284_30690</name>
</gene>
<dbReference type="Proteomes" id="UP000656042">
    <property type="component" value="Unassembled WGS sequence"/>
</dbReference>
<dbReference type="RefSeq" id="WP_189079877.1">
    <property type="nucleotide sequence ID" value="NZ_BMMX01000012.1"/>
</dbReference>
<evidence type="ECO:0000313" key="3">
    <source>
        <dbReference type="Proteomes" id="UP000656042"/>
    </source>
</evidence>
<reference evidence="2" key="1">
    <citation type="journal article" date="2014" name="Int. J. Syst. Evol. Microbiol.">
        <title>Complete genome sequence of Corynebacterium casei LMG S-19264T (=DSM 44701T), isolated from a smear-ripened cheese.</title>
        <authorList>
            <consortium name="US DOE Joint Genome Institute (JGI-PGF)"/>
            <person name="Walter F."/>
            <person name="Albersmeier A."/>
            <person name="Kalinowski J."/>
            <person name="Ruckert C."/>
        </authorList>
    </citation>
    <scope>NUCLEOTIDE SEQUENCE</scope>
    <source>
        <strain evidence="2">CGMCC 4.7299</strain>
    </source>
</reference>
<proteinExistence type="predicted"/>
<reference evidence="2" key="2">
    <citation type="submission" date="2020-09" db="EMBL/GenBank/DDBJ databases">
        <authorList>
            <person name="Sun Q."/>
            <person name="Zhou Y."/>
        </authorList>
    </citation>
    <scope>NUCLEOTIDE SEQUENCE</scope>
    <source>
        <strain evidence="2">CGMCC 4.7299</strain>
    </source>
</reference>
<evidence type="ECO:0000256" key="1">
    <source>
        <dbReference type="SAM" id="SignalP"/>
    </source>
</evidence>
<name>A0A8J3FNV5_9ACTN</name>
<evidence type="ECO:0000313" key="2">
    <source>
        <dbReference type="EMBL" id="GGK94559.1"/>
    </source>
</evidence>
<feature type="chain" id="PRO_5035201685" evidence="1">
    <location>
        <begin position="31"/>
        <end position="196"/>
    </location>
</feature>
<keyword evidence="3" id="KW-1185">Reference proteome</keyword>
<sequence>MQKAKMMARAATVMCAGAMVAVGVAGPATAATTTGSAAKADTPTTAATDPVLSGDRWVTIVRVQSFESGVALPEDGFLREADDDSGRQLFVPKPLGGDEYLIKAYDDANDRPLCWQEYHPQTTASLRVEGASCNPRKPEQRFTITAVGDEEYAISNRSAYLQRASNGNLILEELGDAALDDTYRLVDNGPAPHSCH</sequence>